<dbReference type="PANTHER" id="PTHR13027">
    <property type="entry name" value="SAND PROTEIN-RELATED"/>
    <property type="match status" value="1"/>
</dbReference>
<feature type="compositionally biased region" description="Basic and acidic residues" evidence="1">
    <location>
        <begin position="285"/>
        <end position="369"/>
    </location>
</feature>
<dbReference type="RefSeq" id="XP_028862816.1">
    <property type="nucleotide sequence ID" value="XM_029006314.1"/>
</dbReference>
<feature type="domain" description="FUZ/MON1/HPS1 second Longin" evidence="3">
    <location>
        <begin position="677"/>
        <end position="767"/>
    </location>
</feature>
<dbReference type="Pfam" id="PF19036">
    <property type="entry name" value="Fuz_longin_1"/>
    <property type="match status" value="1"/>
</dbReference>
<keyword evidence="5" id="KW-1185">Reference proteome</keyword>
<dbReference type="PRINTS" id="PR01546">
    <property type="entry name" value="YEAST73DUF"/>
</dbReference>
<evidence type="ECO:0000259" key="3">
    <source>
        <dbReference type="Pfam" id="PF19037"/>
    </source>
</evidence>
<evidence type="ECO:0000256" key="1">
    <source>
        <dbReference type="SAM" id="MobiDB-lite"/>
    </source>
</evidence>
<proteinExistence type="predicted"/>
<reference evidence="4 5" key="1">
    <citation type="submission" date="2016-06" db="EMBL/GenBank/DDBJ databases">
        <authorList>
            <consortium name="Pathogen Informatics"/>
        </authorList>
    </citation>
    <scope>NUCLEOTIDE SEQUENCE [LARGE SCALE GENOMIC DNA]</scope>
</reference>
<dbReference type="InterPro" id="IPR043971">
    <property type="entry name" value="FUZ/MON1/HPS1_longin_2"/>
</dbReference>
<dbReference type="VEuPathDB" id="PlasmoDB:PmUG01_12012100"/>
<dbReference type="PANTHER" id="PTHR13027:SF7">
    <property type="entry name" value="VACUOLAR FUSION PROTEIN MON1 HOMOLOG"/>
    <property type="match status" value="1"/>
</dbReference>
<feature type="domain" description="FUZ/MON1/HPS1 first Longin" evidence="2">
    <location>
        <begin position="495"/>
        <end position="629"/>
    </location>
</feature>
<dbReference type="GO" id="GO:0006623">
    <property type="term" value="P:protein targeting to vacuole"/>
    <property type="evidence" value="ECO:0007669"/>
    <property type="project" value="InterPro"/>
</dbReference>
<evidence type="ECO:0000313" key="5">
    <source>
        <dbReference type="Proteomes" id="UP000219813"/>
    </source>
</evidence>
<dbReference type="OMA" id="IRKKICC"/>
<dbReference type="GO" id="GO:0016192">
    <property type="term" value="P:vesicle-mediated transport"/>
    <property type="evidence" value="ECO:0007669"/>
    <property type="project" value="InterPro"/>
</dbReference>
<feature type="region of interest" description="Disordered" evidence="1">
    <location>
        <begin position="139"/>
        <end position="171"/>
    </location>
</feature>
<feature type="compositionally biased region" description="Low complexity" evidence="1">
    <location>
        <begin position="143"/>
        <end position="171"/>
    </location>
</feature>
<dbReference type="InterPro" id="IPR004353">
    <property type="entry name" value="Mon1"/>
</dbReference>
<gene>
    <name evidence="4" type="primary">PmUG01_12012100</name>
    <name evidence="4" type="ORF">PMUG01_12012100</name>
</gene>
<organism evidence="4 5">
    <name type="scientific">Plasmodium malariae</name>
    <dbReference type="NCBI Taxonomy" id="5858"/>
    <lineage>
        <taxon>Eukaryota</taxon>
        <taxon>Sar</taxon>
        <taxon>Alveolata</taxon>
        <taxon>Apicomplexa</taxon>
        <taxon>Aconoidasida</taxon>
        <taxon>Haemosporida</taxon>
        <taxon>Plasmodiidae</taxon>
        <taxon>Plasmodium</taxon>
        <taxon>Plasmodium (Plasmodium)</taxon>
    </lineage>
</organism>
<feature type="region of interest" description="Disordered" evidence="1">
    <location>
        <begin position="276"/>
        <end position="369"/>
    </location>
</feature>
<dbReference type="Proteomes" id="UP000219813">
    <property type="component" value="Chromosome 12"/>
</dbReference>
<dbReference type="EMBL" id="LT594633">
    <property type="protein sequence ID" value="SCO93534.1"/>
    <property type="molecule type" value="Genomic_DNA"/>
</dbReference>
<dbReference type="OrthoDB" id="272411at2759"/>
<accession>A0A1D3SPY4</accession>
<sequence>MEITYDKGNEINEKKNINPSYVTCITDEREKSVACVIKNDERIINSSCAEDGDFVKNNDTNFYDVRGLDEIKEHYENSFIVNNKYSEELLKIKEPKLVQYNEVYNSNTDDDLEHFFEDNENEKEVSRAMNFKANILLGKEDSNNSNKNSNHINKYSNNNSKNSSNNNNNSNLLGEYDNSFLNVEDEYENFYNNHDFTSSINNEVNVMKMLDPNKKEDSECSFLNDTMSNKSYEQKSLIINKKLTVNMDITHVKEVSNERDDDLSFISNSSNSLIRTNLVDEEGGKEEQKEQVSEGEKDEFKENGNDRFNEEQKDEFKEERKNKFNEEEKNKFNEEEKNKFNEEEKNKFNEEEKNKFNEEEKNKFNEEEKNKFNEEKDAFKEEEKLRNWNKKANSGEDNRLKCRESLNNMSNNSEKDFRIDEIEEKVIFQESDLYSNKNSYEGKGDLGSLKSNKVNILNYFENSESQDNINNSKFLLRKKKVNEDQTTPLWYKHKRHFFIFTYSGKPVFTRYGNEENLTSFYGTLLAIISKIESFTFSDINSDNKTNKKFNETNTKNSLKYIISKNTKVVYLDKEVLCLVCISKVNESNNYIMNILNYMYFQIISLLTKSIDKSFQIKPSFDIRYLLDGADLLMCNLISSCSKNMYSIFDGFEPLPLKQEHRNKIHNLISSFKISNVLLSFLIINDKVIGISISKYTINSMDIIILINMITSMKSFKNAESWTPICLPIYNPNLFLYAYINYIKKKICCVYICSYASSRDFFHLSRHTSMIETMLLSSGCYDEIVKASNSSPFVLPEIPGIDIIHLCYYIPYLKQYYSSKISHDKIKRIFRVYQKCDDILKDSKLPAQIYIESEYEKFYSIKTNLYHLFLAVPFHVQVNDETINEILRVIATYHKEIFINNIKQITS</sequence>
<protein>
    <submittedName>
        <fullName evidence="4">Vacuolar fusion protein MON1, putative</fullName>
    </submittedName>
</protein>
<dbReference type="Pfam" id="PF19037">
    <property type="entry name" value="Fuz_longin_2"/>
    <property type="match status" value="1"/>
</dbReference>
<evidence type="ECO:0000313" key="4">
    <source>
        <dbReference type="EMBL" id="SCO93534.1"/>
    </source>
</evidence>
<name>A0A1D3SPY4_PLAMA</name>
<dbReference type="InterPro" id="IPR043972">
    <property type="entry name" value="FUZ/MON1/HPS1_longin_1"/>
</dbReference>
<dbReference type="GeneID" id="39870116"/>
<dbReference type="AlphaFoldDB" id="A0A1D3SPY4"/>
<evidence type="ECO:0000259" key="2">
    <source>
        <dbReference type="Pfam" id="PF19036"/>
    </source>
</evidence>
<dbReference type="KEGG" id="pmal:PMUG01_12012100"/>